<feature type="chain" id="PRO_5041977850" description="Pectinesterase inhibitor domain-containing protein" evidence="1">
    <location>
        <begin position="27"/>
        <end position="344"/>
    </location>
</feature>
<dbReference type="Proteomes" id="UP001295423">
    <property type="component" value="Unassembled WGS sequence"/>
</dbReference>
<evidence type="ECO:0000313" key="2">
    <source>
        <dbReference type="EMBL" id="CAJ1968704.1"/>
    </source>
</evidence>
<keyword evidence="1" id="KW-0732">Signal</keyword>
<reference evidence="2" key="1">
    <citation type="submission" date="2023-08" db="EMBL/GenBank/DDBJ databases">
        <authorList>
            <person name="Audoor S."/>
            <person name="Bilcke G."/>
        </authorList>
    </citation>
    <scope>NUCLEOTIDE SEQUENCE</scope>
</reference>
<dbReference type="EMBL" id="CAKOGP040002402">
    <property type="protein sequence ID" value="CAJ1968704.1"/>
    <property type="molecule type" value="Genomic_DNA"/>
</dbReference>
<comment type="caution">
    <text evidence="2">The sequence shown here is derived from an EMBL/GenBank/DDBJ whole genome shotgun (WGS) entry which is preliminary data.</text>
</comment>
<evidence type="ECO:0008006" key="4">
    <source>
        <dbReference type="Google" id="ProtNLM"/>
    </source>
</evidence>
<name>A0AAD2PXX3_9STRA</name>
<keyword evidence="3" id="KW-1185">Reference proteome</keyword>
<evidence type="ECO:0000256" key="1">
    <source>
        <dbReference type="SAM" id="SignalP"/>
    </source>
</evidence>
<organism evidence="2 3">
    <name type="scientific">Cylindrotheca closterium</name>
    <dbReference type="NCBI Taxonomy" id="2856"/>
    <lineage>
        <taxon>Eukaryota</taxon>
        <taxon>Sar</taxon>
        <taxon>Stramenopiles</taxon>
        <taxon>Ochrophyta</taxon>
        <taxon>Bacillariophyta</taxon>
        <taxon>Bacillariophyceae</taxon>
        <taxon>Bacillariophycidae</taxon>
        <taxon>Bacillariales</taxon>
        <taxon>Bacillariaceae</taxon>
        <taxon>Cylindrotheca</taxon>
    </lineage>
</organism>
<accession>A0AAD2PXX3</accession>
<gene>
    <name evidence="2" type="ORF">CYCCA115_LOCUS23361</name>
</gene>
<feature type="signal peptide" evidence="1">
    <location>
        <begin position="1"/>
        <end position="26"/>
    </location>
</feature>
<dbReference type="AlphaFoldDB" id="A0AAD2PXX3"/>
<protein>
    <recommendedName>
        <fullName evidence="4">Pectinesterase inhibitor domain-containing protein</fullName>
    </recommendedName>
</protein>
<sequence>MVLFKWSISLLLSALCLMSLNHASSAFTSIPFLSSSPSKFAQSNTNVYGIEEWRQEARTLNKLIEEHHDDHDDDDDDDDDSDNEVVGSLPIHLMDVSKVALQGEKLYLQFTQDEELRLFQQAVDCHHGMFGLGFLTTTYYEESSSEVEVLYDTISLVEIQDFRLMGDDFGILLVAQVVGRALILQTNANDDSGPEGGLSPKEPLKAVCEEIVNREEIKSLDEAIKMAKAVVSLVEDVSKVERQQRLQSEDADDVDEEESRLDRFHEAVQNALLVSQKQGGAFQNGASEWDKLDAISWAAFSTNECLSNDKTFRLAALDNHCMTNRLQLATYWLSDVLQDIKQAS</sequence>
<evidence type="ECO:0000313" key="3">
    <source>
        <dbReference type="Proteomes" id="UP001295423"/>
    </source>
</evidence>
<proteinExistence type="predicted"/>